<feature type="region of interest" description="Disordered" evidence="1">
    <location>
        <begin position="178"/>
        <end position="201"/>
    </location>
</feature>
<dbReference type="EMBL" id="JAGTXO010000006">
    <property type="protein sequence ID" value="KAG8467040.1"/>
    <property type="molecule type" value="Genomic_DNA"/>
</dbReference>
<sequence length="325" mass="32460">MVGDLDEAGMVAMLVRQMVEHVSVSFVVARHAGDFADVEAQRHDAACAPGRHRRVPAPARRHSASTGTPPRRRRAPTGASSTNTTADGEAVATALGRRASHSAGSRADHGAPPVANGVASAGVTGASSGALWKSVRQRLSARQPTAYARPRAASAAAAAAKAGASAAGEPSIAGVPAGVLGDAGPNGGDPAPGEGQFSRCSGDAAVAGDEALARMAQRRVAQLSALRYESIREEKRERIERSRAAALAHAGAPGLAVGGVVQAQFIFTGEQLAAMMKLERARVASLPSAATTPPACAAPSPRGAGGVGAALDAGGGPVPALARRA</sequence>
<keyword evidence="3" id="KW-1185">Reference proteome</keyword>
<accession>A0A8J5XSD9</accession>
<evidence type="ECO:0000313" key="2">
    <source>
        <dbReference type="EMBL" id="KAG8467040.1"/>
    </source>
</evidence>
<feature type="compositionally biased region" description="Basic residues" evidence="1">
    <location>
        <begin position="50"/>
        <end position="63"/>
    </location>
</feature>
<feature type="compositionally biased region" description="Low complexity" evidence="1">
    <location>
        <begin position="288"/>
        <end position="301"/>
    </location>
</feature>
<name>A0A8J5XSD9_DIALT</name>
<feature type="region of interest" description="Disordered" evidence="1">
    <location>
        <begin position="288"/>
        <end position="325"/>
    </location>
</feature>
<organism evidence="2 3">
    <name type="scientific">Diacronema lutheri</name>
    <name type="common">Unicellular marine alga</name>
    <name type="synonym">Monochrysis lutheri</name>
    <dbReference type="NCBI Taxonomy" id="2081491"/>
    <lineage>
        <taxon>Eukaryota</taxon>
        <taxon>Haptista</taxon>
        <taxon>Haptophyta</taxon>
        <taxon>Pavlovophyceae</taxon>
        <taxon>Pavlovales</taxon>
        <taxon>Pavlovaceae</taxon>
        <taxon>Diacronema</taxon>
    </lineage>
</organism>
<evidence type="ECO:0000256" key="1">
    <source>
        <dbReference type="SAM" id="MobiDB-lite"/>
    </source>
</evidence>
<evidence type="ECO:0000313" key="3">
    <source>
        <dbReference type="Proteomes" id="UP000751190"/>
    </source>
</evidence>
<feature type="compositionally biased region" description="Gly residues" evidence="1">
    <location>
        <begin position="303"/>
        <end position="317"/>
    </location>
</feature>
<gene>
    <name evidence="2" type="ORF">KFE25_000356</name>
</gene>
<proteinExistence type="predicted"/>
<dbReference type="Proteomes" id="UP000751190">
    <property type="component" value="Unassembled WGS sequence"/>
</dbReference>
<feature type="region of interest" description="Disordered" evidence="1">
    <location>
        <begin position="46"/>
        <end position="119"/>
    </location>
</feature>
<dbReference type="AlphaFoldDB" id="A0A8J5XSD9"/>
<reference evidence="2" key="1">
    <citation type="submission" date="2021-05" db="EMBL/GenBank/DDBJ databases">
        <title>The genome of the haptophyte Pavlova lutheri (Diacronema luteri, Pavlovales) - a model for lipid biosynthesis in eukaryotic algae.</title>
        <authorList>
            <person name="Hulatt C.J."/>
            <person name="Posewitz M.C."/>
        </authorList>
    </citation>
    <scope>NUCLEOTIDE SEQUENCE</scope>
    <source>
        <strain evidence="2">NIVA-4/92</strain>
    </source>
</reference>
<protein>
    <submittedName>
        <fullName evidence="2">Uncharacterized protein</fullName>
    </submittedName>
</protein>
<comment type="caution">
    <text evidence="2">The sequence shown here is derived from an EMBL/GenBank/DDBJ whole genome shotgun (WGS) entry which is preliminary data.</text>
</comment>